<comment type="caution">
    <text evidence="1">The sequence shown here is derived from an EMBL/GenBank/DDBJ whole genome shotgun (WGS) entry which is preliminary data.</text>
</comment>
<dbReference type="AlphaFoldDB" id="A0A0L0UZZ3"/>
<accession>A0A0L0UZZ3</accession>
<dbReference type="STRING" id="1165861.A0A0L0UZZ3"/>
<protein>
    <submittedName>
        <fullName evidence="1">Uncharacterized protein</fullName>
    </submittedName>
</protein>
<name>A0A0L0UZZ3_9BASI</name>
<proteinExistence type="predicted"/>
<organism evidence="1 2">
    <name type="scientific">Puccinia striiformis f. sp. tritici PST-78</name>
    <dbReference type="NCBI Taxonomy" id="1165861"/>
    <lineage>
        <taxon>Eukaryota</taxon>
        <taxon>Fungi</taxon>
        <taxon>Dikarya</taxon>
        <taxon>Basidiomycota</taxon>
        <taxon>Pucciniomycotina</taxon>
        <taxon>Pucciniomycetes</taxon>
        <taxon>Pucciniales</taxon>
        <taxon>Pucciniaceae</taxon>
        <taxon>Puccinia</taxon>
    </lineage>
</organism>
<dbReference type="EMBL" id="AJIL01000162">
    <property type="protein sequence ID" value="KNE92481.1"/>
    <property type="molecule type" value="Genomic_DNA"/>
</dbReference>
<reference evidence="2" key="1">
    <citation type="submission" date="2014-03" db="EMBL/GenBank/DDBJ databases">
        <title>The Genome Sequence of Puccinia striiformis f. sp. tritici PST-78.</title>
        <authorList>
            <consortium name="The Broad Institute Genome Sequencing Platform"/>
            <person name="Cuomo C."/>
            <person name="Hulbert S."/>
            <person name="Chen X."/>
            <person name="Walker B."/>
            <person name="Young S.K."/>
            <person name="Zeng Q."/>
            <person name="Gargeya S."/>
            <person name="Fitzgerald M."/>
            <person name="Haas B."/>
            <person name="Abouelleil A."/>
            <person name="Alvarado L."/>
            <person name="Arachchi H.M."/>
            <person name="Berlin A.M."/>
            <person name="Chapman S.B."/>
            <person name="Goldberg J."/>
            <person name="Griggs A."/>
            <person name="Gujja S."/>
            <person name="Hansen M."/>
            <person name="Howarth C."/>
            <person name="Imamovic A."/>
            <person name="Larimer J."/>
            <person name="McCowan C."/>
            <person name="Montmayeur A."/>
            <person name="Murphy C."/>
            <person name="Neiman D."/>
            <person name="Pearson M."/>
            <person name="Priest M."/>
            <person name="Roberts A."/>
            <person name="Saif S."/>
            <person name="Shea T."/>
            <person name="Sisk P."/>
            <person name="Sykes S."/>
            <person name="Wortman J."/>
            <person name="Nusbaum C."/>
            <person name="Birren B."/>
        </authorList>
    </citation>
    <scope>NUCLEOTIDE SEQUENCE [LARGE SCALE GENOMIC DNA]</scope>
    <source>
        <strain evidence="2">race PST-78</strain>
    </source>
</reference>
<sequence>MEQQVESIPVPLSDRSVACDQYERYKQLHPGHGEPTDSFQSLNNTIGLEAMKKYLDALDKLQTGVEHADFEFCQMWCGVLESRFPFSTFVDACDLESSQSSTALELAFLHGHPKFSQDTRITPANIAQAINSSFQDAERFLESRLAALSLSPSDQPADCARYQRYKELHLKLENLKHLFERLNSIVGCTYTLLTNPSPHRVEG</sequence>
<dbReference type="Proteomes" id="UP000054564">
    <property type="component" value="Unassembled WGS sequence"/>
</dbReference>
<keyword evidence="2" id="KW-1185">Reference proteome</keyword>
<gene>
    <name evidence="1" type="ORF">PSTG_14081</name>
</gene>
<evidence type="ECO:0000313" key="1">
    <source>
        <dbReference type="EMBL" id="KNE92481.1"/>
    </source>
</evidence>
<evidence type="ECO:0000313" key="2">
    <source>
        <dbReference type="Proteomes" id="UP000054564"/>
    </source>
</evidence>